<gene>
    <name evidence="1" type="ORF">SAMN06296036_11027</name>
</gene>
<evidence type="ECO:0000313" key="2">
    <source>
        <dbReference type="Proteomes" id="UP000192907"/>
    </source>
</evidence>
<dbReference type="STRING" id="1513793.SAMN06296036_11027"/>
<dbReference type="InterPro" id="IPR006311">
    <property type="entry name" value="TAT_signal"/>
</dbReference>
<keyword evidence="2" id="KW-1185">Reference proteome</keyword>
<proteinExistence type="predicted"/>
<organism evidence="1 2">
    <name type="scientific">Pseudobacteriovorax antillogorgiicola</name>
    <dbReference type="NCBI Taxonomy" id="1513793"/>
    <lineage>
        <taxon>Bacteria</taxon>
        <taxon>Pseudomonadati</taxon>
        <taxon>Bdellovibrionota</taxon>
        <taxon>Oligoflexia</taxon>
        <taxon>Oligoflexales</taxon>
        <taxon>Pseudobacteriovoracaceae</taxon>
        <taxon>Pseudobacteriovorax</taxon>
    </lineage>
</organism>
<evidence type="ECO:0000313" key="1">
    <source>
        <dbReference type="EMBL" id="SMF32406.1"/>
    </source>
</evidence>
<dbReference type="Proteomes" id="UP000192907">
    <property type="component" value="Unassembled WGS sequence"/>
</dbReference>
<dbReference type="AlphaFoldDB" id="A0A1Y6C1Y0"/>
<name>A0A1Y6C1Y0_9BACT</name>
<reference evidence="2" key="1">
    <citation type="submission" date="2017-04" db="EMBL/GenBank/DDBJ databases">
        <authorList>
            <person name="Varghese N."/>
            <person name="Submissions S."/>
        </authorList>
    </citation>
    <scope>NUCLEOTIDE SEQUENCE [LARGE SCALE GENOMIC DNA]</scope>
    <source>
        <strain evidence="2">RKEM611</strain>
    </source>
</reference>
<dbReference type="EMBL" id="FWZT01000010">
    <property type="protein sequence ID" value="SMF32406.1"/>
    <property type="molecule type" value="Genomic_DNA"/>
</dbReference>
<accession>A0A1Y6C1Y0</accession>
<sequence length="38" mass="4016">MTRTYSRRGFFKATSYMAAVPFAGLVAGNVVMAVTGEG</sequence>
<dbReference type="PROSITE" id="PS51318">
    <property type="entry name" value="TAT"/>
    <property type="match status" value="1"/>
</dbReference>
<protein>
    <submittedName>
        <fullName evidence="1">Uncharacterized protein</fullName>
    </submittedName>
</protein>